<keyword evidence="1" id="KW-0862">Zinc</keyword>
<comment type="similarity">
    <text evidence="1">Belongs to the NSE1 family.</text>
</comment>
<keyword evidence="1" id="KW-0539">Nucleus</keyword>
<dbReference type="Proteomes" id="UP000695022">
    <property type="component" value="Unplaced"/>
</dbReference>
<dbReference type="EC" id="2.3.2.27" evidence="1"/>
<dbReference type="InterPro" id="IPR036388">
    <property type="entry name" value="WH-like_DNA-bd_sf"/>
</dbReference>
<name>A0ABM1E3K0_PRICU</name>
<comment type="subcellular location">
    <subcellularLocation>
        <location evidence="1">Nucleus</location>
    </subcellularLocation>
</comment>
<evidence type="ECO:0000256" key="1">
    <source>
        <dbReference type="RuleBase" id="RU368018"/>
    </source>
</evidence>
<protein>
    <recommendedName>
        <fullName evidence="1">Non-structural maintenance of chromosomes element 1 homolog</fullName>
        <ecNumber evidence="1">2.3.2.27</ecNumber>
    </recommendedName>
</protein>
<keyword evidence="1" id="KW-0833">Ubl conjugation pathway</keyword>
<dbReference type="Gene3D" id="3.90.1150.220">
    <property type="match status" value="1"/>
</dbReference>
<organism evidence="2 3">
    <name type="scientific">Priapulus caudatus</name>
    <name type="common">Priapulid worm</name>
    <dbReference type="NCBI Taxonomy" id="37621"/>
    <lineage>
        <taxon>Eukaryota</taxon>
        <taxon>Metazoa</taxon>
        <taxon>Ecdysozoa</taxon>
        <taxon>Scalidophora</taxon>
        <taxon>Priapulida</taxon>
        <taxon>Priapulimorpha</taxon>
        <taxon>Priapulimorphida</taxon>
        <taxon>Priapulidae</taxon>
        <taxon>Priapulus</taxon>
    </lineage>
</organism>
<keyword evidence="1" id="KW-0227">DNA damage</keyword>
<keyword evidence="1" id="KW-0479">Metal-binding</keyword>
<keyword evidence="1" id="KW-0808">Transferase</keyword>
<keyword evidence="2" id="KW-1185">Reference proteome</keyword>
<comment type="catalytic activity">
    <reaction evidence="1">
        <text>S-ubiquitinyl-[E2 ubiquitin-conjugating enzyme]-L-cysteine + [acceptor protein]-L-lysine = [E2 ubiquitin-conjugating enzyme]-L-cysteine + N(6)-ubiquitinyl-[acceptor protein]-L-lysine.</text>
        <dbReference type="EC" id="2.3.2.27"/>
    </reaction>
</comment>
<keyword evidence="1" id="KW-0863">Zinc-finger</keyword>
<dbReference type="Pfam" id="PF07574">
    <property type="entry name" value="SMC_Nse1"/>
    <property type="match status" value="1"/>
</dbReference>
<accession>A0ABM1E3K0</accession>
<sequence>MTLQMNDTHRMFLQALMTRRIMQGKEVKKIYNYCHEACDVLTEDANLSQFVVAINSNIRLYNMEIKKGVNEVSGAQYYALVNLSDSPVTRLAADFTPLELELFKKMMDMIVYSDNGIISSIDAINLTSVLDKKMSKDAAESVVQRLAIDKWINVERGDVSLAVRGILELDQYLRETYGELLLTCNMCKQICLQTASSSSNLPASRIR</sequence>
<keyword evidence="1" id="KW-0234">DNA repair</keyword>
<reference evidence="3" key="1">
    <citation type="submission" date="2025-08" db="UniProtKB">
        <authorList>
            <consortium name="RefSeq"/>
        </authorList>
    </citation>
    <scope>IDENTIFICATION</scope>
</reference>
<dbReference type="PANTHER" id="PTHR20973">
    <property type="entry name" value="NON-SMC ELEMENT 1-RELATED"/>
    <property type="match status" value="1"/>
</dbReference>
<dbReference type="GeneID" id="106808528"/>
<dbReference type="RefSeq" id="XP_014666771.1">
    <property type="nucleotide sequence ID" value="XM_014811285.1"/>
</dbReference>
<comment type="subunit">
    <text evidence="1">Component of the Smc5-Smc6 complex.</text>
</comment>
<evidence type="ECO:0000313" key="3">
    <source>
        <dbReference type="RefSeq" id="XP_014666771.1"/>
    </source>
</evidence>
<keyword evidence="1" id="KW-0233">DNA recombination</keyword>
<dbReference type="PANTHER" id="PTHR20973:SF0">
    <property type="entry name" value="NON-STRUCTURAL MAINTENANCE OF CHROMOSOMES ELEMENT 1 HOMOLOG"/>
    <property type="match status" value="1"/>
</dbReference>
<dbReference type="InterPro" id="IPR011513">
    <property type="entry name" value="Nse1"/>
</dbReference>
<dbReference type="Gene3D" id="1.10.10.10">
    <property type="entry name" value="Winged helix-like DNA-binding domain superfamily/Winged helix DNA-binding domain"/>
    <property type="match status" value="1"/>
</dbReference>
<proteinExistence type="inferred from homology"/>
<evidence type="ECO:0000313" key="2">
    <source>
        <dbReference type="Proteomes" id="UP000695022"/>
    </source>
</evidence>
<gene>
    <name evidence="3" type="primary">LOC106808528</name>
</gene>